<dbReference type="EMBL" id="GL574033">
    <property type="protein sequence ID" value="ELR10249.1"/>
    <property type="molecule type" value="Genomic_DNA"/>
</dbReference>
<dbReference type="AlphaFoldDB" id="L8GBK2"/>
<protein>
    <recommendedName>
        <fullName evidence="1">ARS-binding protein 1 N-terminal domain-containing protein</fullName>
    </recommendedName>
</protein>
<evidence type="ECO:0000313" key="2">
    <source>
        <dbReference type="EMBL" id="ELR10249.1"/>
    </source>
</evidence>
<keyword evidence="3" id="KW-1185">Reference proteome</keyword>
<evidence type="ECO:0000313" key="3">
    <source>
        <dbReference type="Proteomes" id="UP000011064"/>
    </source>
</evidence>
<evidence type="ECO:0000259" key="1">
    <source>
        <dbReference type="Pfam" id="PF18107"/>
    </source>
</evidence>
<dbReference type="Gene3D" id="1.10.10.60">
    <property type="entry name" value="Homeodomain-like"/>
    <property type="match status" value="1"/>
</dbReference>
<accession>L8GBK2</accession>
<organism evidence="2 3">
    <name type="scientific">Pseudogymnoascus destructans (strain ATCC MYA-4855 / 20631-21)</name>
    <name type="common">Bat white-nose syndrome fungus</name>
    <name type="synonym">Geomyces destructans</name>
    <dbReference type="NCBI Taxonomy" id="658429"/>
    <lineage>
        <taxon>Eukaryota</taxon>
        <taxon>Fungi</taxon>
        <taxon>Dikarya</taxon>
        <taxon>Ascomycota</taxon>
        <taxon>Pezizomycotina</taxon>
        <taxon>Leotiomycetes</taxon>
        <taxon>Thelebolales</taxon>
        <taxon>Thelebolaceae</taxon>
        <taxon>Pseudogymnoascus</taxon>
    </lineage>
</organism>
<name>L8GBK2_PSED2</name>
<reference evidence="3" key="1">
    <citation type="submission" date="2010-09" db="EMBL/GenBank/DDBJ databases">
        <title>The genome sequence of Geomyces destructans 20631-21.</title>
        <authorList>
            <consortium name="The Broad Institute Genome Sequencing Platform"/>
            <person name="Cuomo C.A."/>
            <person name="Blehert D.S."/>
            <person name="Lorch J.M."/>
            <person name="Young S.K."/>
            <person name="Zeng Q."/>
            <person name="Gargeya S."/>
            <person name="Fitzgerald M."/>
            <person name="Haas B."/>
            <person name="Abouelleil A."/>
            <person name="Alvarado L."/>
            <person name="Arachchi H.M."/>
            <person name="Berlin A."/>
            <person name="Brown A."/>
            <person name="Chapman S.B."/>
            <person name="Chen Z."/>
            <person name="Dunbar C."/>
            <person name="Freedman E."/>
            <person name="Gearin G."/>
            <person name="Gellesch M."/>
            <person name="Goldberg J."/>
            <person name="Griggs A."/>
            <person name="Gujja S."/>
            <person name="Heiman D."/>
            <person name="Howarth C."/>
            <person name="Larson L."/>
            <person name="Lui A."/>
            <person name="MacDonald P.J.P."/>
            <person name="Montmayeur A."/>
            <person name="Murphy C."/>
            <person name="Neiman D."/>
            <person name="Pearson M."/>
            <person name="Priest M."/>
            <person name="Roberts A."/>
            <person name="Saif S."/>
            <person name="Shea T."/>
            <person name="Shenoy N."/>
            <person name="Sisk P."/>
            <person name="Stolte C."/>
            <person name="Sykes S."/>
            <person name="Wortman J."/>
            <person name="Nusbaum C."/>
            <person name="Birren B."/>
        </authorList>
    </citation>
    <scope>NUCLEOTIDE SEQUENCE [LARGE SCALE GENOMIC DNA]</scope>
    <source>
        <strain evidence="3">ATCC MYA-4855 / 20631-21</strain>
    </source>
</reference>
<dbReference type="InParanoid" id="L8GBK2"/>
<dbReference type="HOGENOM" id="CLU_2795021_0_0_1"/>
<proteinExistence type="predicted"/>
<feature type="domain" description="ARS-binding protein 1 N-terminal" evidence="1">
    <location>
        <begin position="3"/>
        <end position="33"/>
    </location>
</feature>
<sequence>MPRKRPITVDQQRALRHWAHQQVPKPTQWQCIECNFEALDKNQDTGIQRRQLGQWPKLENILWEWESD</sequence>
<dbReference type="Proteomes" id="UP000011064">
    <property type="component" value="Unassembled WGS sequence"/>
</dbReference>
<gene>
    <name evidence="2" type="ORF">GMDG_08733</name>
</gene>
<dbReference type="VEuPathDB" id="FungiDB:GMDG_08733"/>
<dbReference type="Pfam" id="PF18107">
    <property type="entry name" value="HTH_ABP1_N"/>
    <property type="match status" value="1"/>
</dbReference>
<dbReference type="InterPro" id="IPR041188">
    <property type="entry name" value="HTH_ABP1_N"/>
</dbReference>